<dbReference type="Proteomes" id="UP001519460">
    <property type="component" value="Unassembled WGS sequence"/>
</dbReference>
<sequence length="371" mass="41614">MVVVAVSLAIVGETVETWCAGSLPVLSPHGPAPFELPPVTEAILFRRRRDRYHYGAPFTDLDYTTGTSFLGKAQLCQLMMYRVITVTTSILHLYTTPGPQRVPLSYITNTVRLRPPSHKCSRYRSLQDVDKRTRGPRDPITAQIPLTNLTSKGLNSASSGVKRALRDERMVVERERSPLNRNSNIHSRDLYLTLPAPLARCAFTNVCPGISTRSWPVSSQNGHSSLDLDESLWHLPHCCYHGIDRTAVTVASTVLLLPWHRPYSCYTPMAFTVFLLCCLSYPNTFTMASDKFRALSVILVPGHLRYFCYHGTRSIPVNLAYTVVLLPWTVKNKSATTDWSRKLSKFIESIIHAEKRVHLLLPGSACTTRAC</sequence>
<evidence type="ECO:0000313" key="2">
    <source>
        <dbReference type="Proteomes" id="UP001519460"/>
    </source>
</evidence>
<dbReference type="AlphaFoldDB" id="A0ABD0LB01"/>
<dbReference type="EMBL" id="JACVVK020000066">
    <property type="protein sequence ID" value="KAK7496552.1"/>
    <property type="molecule type" value="Genomic_DNA"/>
</dbReference>
<proteinExistence type="predicted"/>
<protein>
    <submittedName>
        <fullName evidence="1">Uncharacterized protein</fullName>
    </submittedName>
</protein>
<name>A0ABD0LB01_9CAEN</name>
<comment type="caution">
    <text evidence="1">The sequence shown here is derived from an EMBL/GenBank/DDBJ whole genome shotgun (WGS) entry which is preliminary data.</text>
</comment>
<keyword evidence="2" id="KW-1185">Reference proteome</keyword>
<accession>A0ABD0LB01</accession>
<gene>
    <name evidence="1" type="ORF">BaRGS_00012204</name>
</gene>
<reference evidence="1 2" key="1">
    <citation type="journal article" date="2023" name="Sci. Data">
        <title>Genome assembly of the Korean intertidal mud-creeper Batillaria attramentaria.</title>
        <authorList>
            <person name="Patra A.K."/>
            <person name="Ho P.T."/>
            <person name="Jun S."/>
            <person name="Lee S.J."/>
            <person name="Kim Y."/>
            <person name="Won Y.J."/>
        </authorList>
    </citation>
    <scope>NUCLEOTIDE SEQUENCE [LARGE SCALE GENOMIC DNA]</scope>
    <source>
        <strain evidence="1">Wonlab-2016</strain>
    </source>
</reference>
<evidence type="ECO:0000313" key="1">
    <source>
        <dbReference type="EMBL" id="KAK7496552.1"/>
    </source>
</evidence>
<organism evidence="1 2">
    <name type="scientific">Batillaria attramentaria</name>
    <dbReference type="NCBI Taxonomy" id="370345"/>
    <lineage>
        <taxon>Eukaryota</taxon>
        <taxon>Metazoa</taxon>
        <taxon>Spiralia</taxon>
        <taxon>Lophotrochozoa</taxon>
        <taxon>Mollusca</taxon>
        <taxon>Gastropoda</taxon>
        <taxon>Caenogastropoda</taxon>
        <taxon>Sorbeoconcha</taxon>
        <taxon>Cerithioidea</taxon>
        <taxon>Batillariidae</taxon>
        <taxon>Batillaria</taxon>
    </lineage>
</organism>